<reference evidence="2 3" key="1">
    <citation type="submission" date="2024-01" db="EMBL/GenBank/DDBJ databases">
        <authorList>
            <person name="Alioto T."/>
            <person name="Alioto T."/>
            <person name="Gomez Garrido J."/>
        </authorList>
    </citation>
    <scope>NUCLEOTIDE SEQUENCE [LARGE SCALE GENOMIC DNA]</scope>
</reference>
<feature type="region of interest" description="Disordered" evidence="1">
    <location>
        <begin position="1"/>
        <end position="97"/>
    </location>
</feature>
<organism evidence="2 3">
    <name type="scientific">Scomber scombrus</name>
    <name type="common">Atlantic mackerel</name>
    <name type="synonym">Scomber vernalis</name>
    <dbReference type="NCBI Taxonomy" id="13677"/>
    <lineage>
        <taxon>Eukaryota</taxon>
        <taxon>Metazoa</taxon>
        <taxon>Chordata</taxon>
        <taxon>Craniata</taxon>
        <taxon>Vertebrata</taxon>
        <taxon>Euteleostomi</taxon>
        <taxon>Actinopterygii</taxon>
        <taxon>Neopterygii</taxon>
        <taxon>Teleostei</taxon>
        <taxon>Neoteleostei</taxon>
        <taxon>Acanthomorphata</taxon>
        <taxon>Pelagiaria</taxon>
        <taxon>Scombriformes</taxon>
        <taxon>Scombridae</taxon>
        <taxon>Scomber</taxon>
    </lineage>
</organism>
<evidence type="ECO:0000313" key="3">
    <source>
        <dbReference type="Proteomes" id="UP001314229"/>
    </source>
</evidence>
<dbReference type="Proteomes" id="UP001314229">
    <property type="component" value="Unassembled WGS sequence"/>
</dbReference>
<protein>
    <submittedName>
        <fullName evidence="2">Unnamed protein product</fullName>
    </submittedName>
</protein>
<comment type="caution">
    <text evidence="2">The sequence shown here is derived from an EMBL/GenBank/DDBJ whole genome shotgun (WGS) entry which is preliminary data.</text>
</comment>
<evidence type="ECO:0000256" key="1">
    <source>
        <dbReference type="SAM" id="MobiDB-lite"/>
    </source>
</evidence>
<accession>A0AAV1PYW4</accession>
<keyword evidence="3" id="KW-1185">Reference proteome</keyword>
<dbReference type="AlphaFoldDB" id="A0AAV1PYW4"/>
<sequence length="189" mass="20660">MDKWLKRINCPSRGTSTAITSQPTVEGALSSDNNPRYSSPSRSTFDRDASDAPVASQSASIATDSDEESDVEPPDAGKHAAKDSETTSSKSVKRDKTAHLSELAASLSISEQESLIEISTNGSLKMEFNQKPLPDLWIALRTEQPALAKHAVKTLMPFATTYLCEWILSSDKHENKIQSKTLCGERFKT</sequence>
<gene>
    <name evidence="2" type="ORF">FSCOSCO3_A006168</name>
</gene>
<proteinExistence type="predicted"/>
<name>A0AAV1PYW4_SCOSC</name>
<feature type="compositionally biased region" description="Acidic residues" evidence="1">
    <location>
        <begin position="64"/>
        <end position="73"/>
    </location>
</feature>
<evidence type="ECO:0000313" key="2">
    <source>
        <dbReference type="EMBL" id="CAK6975887.1"/>
    </source>
</evidence>
<feature type="compositionally biased region" description="Polar residues" evidence="1">
    <location>
        <begin position="12"/>
        <end position="43"/>
    </location>
</feature>
<feature type="compositionally biased region" description="Basic and acidic residues" evidence="1">
    <location>
        <begin position="75"/>
        <end position="85"/>
    </location>
</feature>
<dbReference type="EMBL" id="CAWUFR010000323">
    <property type="protein sequence ID" value="CAK6975887.1"/>
    <property type="molecule type" value="Genomic_DNA"/>
</dbReference>